<dbReference type="eggNOG" id="COG1943">
    <property type="taxonomic scope" value="Bacteria"/>
</dbReference>
<dbReference type="RefSeq" id="WP_015954675.1">
    <property type="nucleotide sequence ID" value="NC_011729.1"/>
</dbReference>
<dbReference type="OrthoDB" id="9793729at2"/>
<sequence length="136" mass="15831">MEVKHGRGYVYAIEYHIVWCVKYRKKVLEQEVADYLKQLLIETAVKYDFRIESLEIVSDHVHVLVSATPQHTIPNIVKVLKGISARKLFLKFPQIKTKLWGGHLWNPSYFVATVSENTEEQVKKYIENQNVSSKSV</sequence>
<dbReference type="InterPro" id="IPR002686">
    <property type="entry name" value="Transposase_17"/>
</dbReference>
<dbReference type="GO" id="GO:0003677">
    <property type="term" value="F:DNA binding"/>
    <property type="evidence" value="ECO:0007669"/>
    <property type="project" value="InterPro"/>
</dbReference>
<proteinExistence type="predicted"/>
<organism evidence="2 3">
    <name type="scientific">Gloeothece citriformis (strain PCC 7424)</name>
    <name type="common">Cyanothece sp. (strain PCC 7424)</name>
    <dbReference type="NCBI Taxonomy" id="65393"/>
    <lineage>
        <taxon>Bacteria</taxon>
        <taxon>Bacillati</taxon>
        <taxon>Cyanobacteriota</taxon>
        <taxon>Cyanophyceae</taxon>
        <taxon>Oscillatoriophycideae</taxon>
        <taxon>Chroococcales</taxon>
        <taxon>Aphanothecaceae</taxon>
        <taxon>Gloeothece</taxon>
        <taxon>Gloeothece citriformis</taxon>
    </lineage>
</organism>
<evidence type="ECO:0000313" key="3">
    <source>
        <dbReference type="Proteomes" id="UP000002384"/>
    </source>
</evidence>
<name>B7KKV5_GLOC7</name>
<dbReference type="GO" id="GO:0004803">
    <property type="term" value="F:transposase activity"/>
    <property type="evidence" value="ECO:0007669"/>
    <property type="project" value="InterPro"/>
</dbReference>
<dbReference type="EMBL" id="CP001291">
    <property type="protein sequence ID" value="ACK71074.1"/>
    <property type="molecule type" value="Genomic_DNA"/>
</dbReference>
<dbReference type="SUPFAM" id="SSF143422">
    <property type="entry name" value="Transposase IS200-like"/>
    <property type="match status" value="1"/>
</dbReference>
<dbReference type="PANTHER" id="PTHR33360:SF2">
    <property type="entry name" value="TRANSPOSASE FOR INSERTION SEQUENCE ELEMENT IS200"/>
    <property type="match status" value="1"/>
</dbReference>
<dbReference type="PANTHER" id="PTHR33360">
    <property type="entry name" value="TRANSPOSASE FOR INSERTION SEQUENCE ELEMENT IS200"/>
    <property type="match status" value="1"/>
</dbReference>
<dbReference type="NCBIfam" id="NF033573">
    <property type="entry name" value="transpos_IS200"/>
    <property type="match status" value="1"/>
</dbReference>
<dbReference type="SMART" id="SM01321">
    <property type="entry name" value="Y1_Tnp"/>
    <property type="match status" value="1"/>
</dbReference>
<dbReference type="STRING" id="65393.PCC7424_2662"/>
<protein>
    <submittedName>
        <fullName evidence="2">Transposase IS200-family protein</fullName>
    </submittedName>
</protein>
<feature type="domain" description="Transposase IS200-like" evidence="1">
    <location>
        <begin position="10"/>
        <end position="129"/>
    </location>
</feature>
<dbReference type="AlphaFoldDB" id="B7KKV5"/>
<accession>B7KKV5</accession>
<dbReference type="GO" id="GO:0006313">
    <property type="term" value="P:DNA transposition"/>
    <property type="evidence" value="ECO:0007669"/>
    <property type="project" value="InterPro"/>
</dbReference>
<dbReference type="Proteomes" id="UP000002384">
    <property type="component" value="Chromosome"/>
</dbReference>
<reference evidence="3" key="1">
    <citation type="journal article" date="2011" name="MBio">
        <title>Novel metabolic attributes of the genus Cyanothece, comprising a group of unicellular nitrogen-fixing Cyanobacteria.</title>
        <authorList>
            <person name="Bandyopadhyay A."/>
            <person name="Elvitigala T."/>
            <person name="Welsh E."/>
            <person name="Stockel J."/>
            <person name="Liberton M."/>
            <person name="Min H."/>
            <person name="Sherman L.A."/>
            <person name="Pakrasi H.B."/>
        </authorList>
    </citation>
    <scope>NUCLEOTIDE SEQUENCE [LARGE SCALE GENOMIC DNA]</scope>
    <source>
        <strain evidence="3">PCC 7424</strain>
    </source>
</reference>
<evidence type="ECO:0000259" key="1">
    <source>
        <dbReference type="SMART" id="SM01321"/>
    </source>
</evidence>
<gene>
    <name evidence="2" type="ordered locus">PCC7424_2662</name>
</gene>
<dbReference type="Gene3D" id="3.30.70.1290">
    <property type="entry name" value="Transposase IS200-like"/>
    <property type="match status" value="1"/>
</dbReference>
<dbReference type="HOGENOM" id="CLU_101320_2_0_3"/>
<evidence type="ECO:0000313" key="2">
    <source>
        <dbReference type="EMBL" id="ACK71074.1"/>
    </source>
</evidence>
<dbReference type="InterPro" id="IPR036515">
    <property type="entry name" value="Transposase_17_sf"/>
</dbReference>
<dbReference type="KEGG" id="cyc:PCC7424_2662"/>
<dbReference type="Pfam" id="PF01797">
    <property type="entry name" value="Y1_Tnp"/>
    <property type="match status" value="1"/>
</dbReference>
<keyword evidence="3" id="KW-1185">Reference proteome</keyword>